<keyword evidence="1" id="KW-0812">Transmembrane</keyword>
<feature type="transmembrane region" description="Helical" evidence="1">
    <location>
        <begin position="44"/>
        <end position="60"/>
    </location>
</feature>
<feature type="transmembrane region" description="Helical" evidence="1">
    <location>
        <begin position="12"/>
        <end position="38"/>
    </location>
</feature>
<evidence type="ECO:0000256" key="1">
    <source>
        <dbReference type="SAM" id="Phobius"/>
    </source>
</evidence>
<sequence>MPLRLRCNCILFYLLFFPLFFFNSTCDFSILLVIFFYSTFSLDFSSFLLFFFFFPPFLYIHRPRAWRTHL</sequence>
<organism evidence="2 3">
    <name type="scientific">Sphaerosporella brunnea</name>
    <dbReference type="NCBI Taxonomy" id="1250544"/>
    <lineage>
        <taxon>Eukaryota</taxon>
        <taxon>Fungi</taxon>
        <taxon>Dikarya</taxon>
        <taxon>Ascomycota</taxon>
        <taxon>Pezizomycotina</taxon>
        <taxon>Pezizomycetes</taxon>
        <taxon>Pezizales</taxon>
        <taxon>Pyronemataceae</taxon>
        <taxon>Sphaerosporella</taxon>
    </lineage>
</organism>
<dbReference type="InParanoid" id="A0A5J5EU33"/>
<dbReference type="AlphaFoldDB" id="A0A5J5EU33"/>
<keyword evidence="3" id="KW-1185">Reference proteome</keyword>
<reference evidence="2 3" key="1">
    <citation type="submission" date="2019-09" db="EMBL/GenBank/DDBJ databases">
        <title>Draft genome of the ectomycorrhizal ascomycete Sphaerosporella brunnea.</title>
        <authorList>
            <consortium name="DOE Joint Genome Institute"/>
            <person name="Benucci G.M."/>
            <person name="Marozzi G."/>
            <person name="Antonielli L."/>
            <person name="Sanchez S."/>
            <person name="Marco P."/>
            <person name="Wang X."/>
            <person name="Falini L.B."/>
            <person name="Barry K."/>
            <person name="Haridas S."/>
            <person name="Lipzen A."/>
            <person name="Labutti K."/>
            <person name="Grigoriev I.V."/>
            <person name="Murat C."/>
            <person name="Martin F."/>
            <person name="Albertini E."/>
            <person name="Donnini D."/>
            <person name="Bonito G."/>
        </authorList>
    </citation>
    <scope>NUCLEOTIDE SEQUENCE [LARGE SCALE GENOMIC DNA]</scope>
    <source>
        <strain evidence="2 3">Sb_GMNB300</strain>
    </source>
</reference>
<dbReference type="EMBL" id="VXIS01000119">
    <property type="protein sequence ID" value="KAA8903332.1"/>
    <property type="molecule type" value="Genomic_DNA"/>
</dbReference>
<dbReference type="Proteomes" id="UP000326924">
    <property type="component" value="Unassembled WGS sequence"/>
</dbReference>
<keyword evidence="1" id="KW-1133">Transmembrane helix</keyword>
<protein>
    <submittedName>
        <fullName evidence="2">Uncharacterized protein</fullName>
    </submittedName>
</protein>
<evidence type="ECO:0000313" key="2">
    <source>
        <dbReference type="EMBL" id="KAA8903332.1"/>
    </source>
</evidence>
<name>A0A5J5EU33_9PEZI</name>
<gene>
    <name evidence="2" type="ORF">FN846DRAFT_954089</name>
</gene>
<keyword evidence="1" id="KW-0472">Membrane</keyword>
<accession>A0A5J5EU33</accession>
<comment type="caution">
    <text evidence="2">The sequence shown here is derived from an EMBL/GenBank/DDBJ whole genome shotgun (WGS) entry which is preliminary data.</text>
</comment>
<proteinExistence type="predicted"/>
<evidence type="ECO:0000313" key="3">
    <source>
        <dbReference type="Proteomes" id="UP000326924"/>
    </source>
</evidence>